<dbReference type="EMBL" id="JAERTY010000001">
    <property type="protein sequence ID" value="MBL1407516.1"/>
    <property type="molecule type" value="Genomic_DNA"/>
</dbReference>
<dbReference type="Proteomes" id="UP000625283">
    <property type="component" value="Unassembled WGS sequence"/>
</dbReference>
<evidence type="ECO:0000256" key="4">
    <source>
        <dbReference type="ARBA" id="ARBA00022692"/>
    </source>
</evidence>
<evidence type="ECO:0000256" key="9">
    <source>
        <dbReference type="RuleBase" id="RU003357"/>
    </source>
</evidence>
<sequence length="1023" mass="112667">MKKLLTILSILISCAVNAQIITGGVIDVEKQPIPAVTVSIKGKKTQASTDQDGKFSINSEGQNTVLVFSGINIQTKSVEVGDKREITVVLVKRETILDEVQIVGYGTSTQRLNIGSVTKIKAEDIERQLVSNPLAALQGRVPGLDISATSGVPGSSFKVQLRGQNTINTSRGSVPPMDNPLYIIDGVPFAAQNNNVNQFASLASPGVGDTFNNAYGGLSPFNSINPADIESIEILRDADATAIYGSRGGNGVILITTKKGKQGKTELAVNGNVGVSVIGHTLPMMNTKQFLEMRNEAYVNDGLVPSEIASSSSYAPDLLIFDSNRDVNWTDEFFGSASYNSTFNIGLKGGAQYTQFRFGGNYNKSSFSLPGGFYDQKTGLSLGIHHDTNNKKISFDFSGTYNNGKNNSSSGTNLLLTSNLQPNYPVPFDDDGNLVWYYKGVSLNGGTVPSNPYAYLMQKYEMNSDALNANLLISYRPLKGLSVKTSLGISSFLTDEYKGVPKKSLTPQYNYSANANFGNSSATSWIIEPQATYNREFQKLEIESLIGGTLQASNNSSQSVYASGYISDELIRSISGAPNKNASDNFNEYRYSALFSRLKMNFDRRYLFSANFRRDGSSRFGSGRQFGNFGSVGFGWLFNEEKFIKESLSFLSYGKLRTSYGITGSDGIGDYNYLSRWEPSYFNYGGTLGFSPLNHANDEFGWASTKKLELGVELGFLDDRFLLSVAWYRNRTGNQLVNYTLPISTGFSKVVQNWGAKVENKGSEAVLQASISKTPTFSWSSSFNISLPKNQLISFPGLEESAYSTMYTIGRSLSSLYLYKYAGVDKETGIFTFYKEDGTVTSTPKSAQSGQFNDMYYVGKTDPEFFGGLSNTFSFRSIRLDIFMDFKKQIGKNYLGQVYYFYPGERANMPVELLNRWQKEGDQAAFQKYSTLATSKAGRANQVFAKSDAVYGDASYLRLRNVTISYEIPANYIKRIGLKHLNTFVNAQNLFTITNYKGNNPETQSFYGVPPLSSFNFGIQMKF</sequence>
<feature type="domain" description="TonB-dependent receptor plug" evidence="12">
    <location>
        <begin position="114"/>
        <end position="252"/>
    </location>
</feature>
<keyword evidence="5 9" id="KW-0798">TonB box</keyword>
<dbReference type="NCBIfam" id="TIGR04056">
    <property type="entry name" value="OMP_RagA_SusC"/>
    <property type="match status" value="1"/>
</dbReference>
<proteinExistence type="inferred from homology"/>
<keyword evidence="2 8" id="KW-0813">Transport</keyword>
<evidence type="ECO:0000313" key="13">
    <source>
        <dbReference type="EMBL" id="MBL1407516.1"/>
    </source>
</evidence>
<evidence type="ECO:0000259" key="11">
    <source>
        <dbReference type="Pfam" id="PF00593"/>
    </source>
</evidence>
<gene>
    <name evidence="13" type="ORF">JKG61_01995</name>
</gene>
<evidence type="ECO:0000256" key="10">
    <source>
        <dbReference type="SAM" id="SignalP"/>
    </source>
</evidence>
<keyword evidence="6 8" id="KW-0472">Membrane</keyword>
<evidence type="ECO:0000313" key="14">
    <source>
        <dbReference type="Proteomes" id="UP000625283"/>
    </source>
</evidence>
<dbReference type="NCBIfam" id="TIGR04057">
    <property type="entry name" value="SusC_RagA_signa"/>
    <property type="match status" value="1"/>
</dbReference>
<dbReference type="InterPro" id="IPR039426">
    <property type="entry name" value="TonB-dep_rcpt-like"/>
</dbReference>
<evidence type="ECO:0000256" key="2">
    <source>
        <dbReference type="ARBA" id="ARBA00022448"/>
    </source>
</evidence>
<dbReference type="Gene3D" id="2.170.130.10">
    <property type="entry name" value="TonB-dependent receptor, plug domain"/>
    <property type="match status" value="1"/>
</dbReference>
<dbReference type="Pfam" id="PF00593">
    <property type="entry name" value="TonB_dep_Rec_b-barrel"/>
    <property type="match status" value="1"/>
</dbReference>
<feature type="signal peptide" evidence="10">
    <location>
        <begin position="1"/>
        <end position="18"/>
    </location>
</feature>
<comment type="subcellular location">
    <subcellularLocation>
        <location evidence="1 8">Cell outer membrane</location>
        <topology evidence="1 8">Multi-pass membrane protein</topology>
    </subcellularLocation>
</comment>
<reference evidence="13 14" key="1">
    <citation type="submission" date="2021-01" db="EMBL/GenBank/DDBJ databases">
        <title>C459-1 draft genome sequence.</title>
        <authorList>
            <person name="Zhang X.-F."/>
        </authorList>
    </citation>
    <scope>NUCLEOTIDE SEQUENCE [LARGE SCALE GENOMIC DNA]</scope>
    <source>
        <strain evidence="14">C459-1</strain>
    </source>
</reference>
<keyword evidence="3 8" id="KW-1134">Transmembrane beta strand</keyword>
<comment type="similarity">
    <text evidence="8 9">Belongs to the TonB-dependent receptor family.</text>
</comment>
<keyword evidence="4 8" id="KW-0812">Transmembrane</keyword>
<keyword evidence="7 8" id="KW-0998">Cell outer membrane</keyword>
<dbReference type="InterPro" id="IPR036942">
    <property type="entry name" value="Beta-barrel_TonB_sf"/>
</dbReference>
<organism evidence="13 14">
    <name type="scientific">Sphingobacterium faecale</name>
    <dbReference type="NCBI Taxonomy" id="2803775"/>
    <lineage>
        <taxon>Bacteria</taxon>
        <taxon>Pseudomonadati</taxon>
        <taxon>Bacteroidota</taxon>
        <taxon>Sphingobacteriia</taxon>
        <taxon>Sphingobacteriales</taxon>
        <taxon>Sphingobacteriaceae</taxon>
        <taxon>Sphingobacterium</taxon>
    </lineage>
</organism>
<accession>A0ABS1R0U0</accession>
<dbReference type="InterPro" id="IPR023996">
    <property type="entry name" value="TonB-dep_OMP_SusC/RagA"/>
</dbReference>
<evidence type="ECO:0000256" key="6">
    <source>
        <dbReference type="ARBA" id="ARBA00023136"/>
    </source>
</evidence>
<feature type="chain" id="PRO_5045558248" evidence="10">
    <location>
        <begin position="19"/>
        <end position="1023"/>
    </location>
</feature>
<dbReference type="InterPro" id="IPR008969">
    <property type="entry name" value="CarboxyPept-like_regulatory"/>
</dbReference>
<dbReference type="InterPro" id="IPR023997">
    <property type="entry name" value="TonB-dep_OMP_SusC/RagA_CS"/>
</dbReference>
<feature type="domain" description="TonB-dependent receptor-like beta-barrel" evidence="11">
    <location>
        <begin position="424"/>
        <end position="990"/>
    </location>
</feature>
<name>A0ABS1R0U0_9SPHI</name>
<evidence type="ECO:0000256" key="3">
    <source>
        <dbReference type="ARBA" id="ARBA00022452"/>
    </source>
</evidence>
<keyword evidence="10" id="KW-0732">Signal</keyword>
<dbReference type="InterPro" id="IPR000531">
    <property type="entry name" value="Beta-barrel_TonB"/>
</dbReference>
<dbReference type="Pfam" id="PF07715">
    <property type="entry name" value="Plug"/>
    <property type="match status" value="1"/>
</dbReference>
<evidence type="ECO:0000256" key="1">
    <source>
        <dbReference type="ARBA" id="ARBA00004571"/>
    </source>
</evidence>
<dbReference type="PROSITE" id="PS52016">
    <property type="entry name" value="TONB_DEPENDENT_REC_3"/>
    <property type="match status" value="1"/>
</dbReference>
<dbReference type="InterPro" id="IPR012910">
    <property type="entry name" value="Plug_dom"/>
</dbReference>
<dbReference type="InterPro" id="IPR037066">
    <property type="entry name" value="Plug_dom_sf"/>
</dbReference>
<evidence type="ECO:0000259" key="12">
    <source>
        <dbReference type="Pfam" id="PF07715"/>
    </source>
</evidence>
<dbReference type="Pfam" id="PF13715">
    <property type="entry name" value="CarbopepD_reg_2"/>
    <property type="match status" value="1"/>
</dbReference>
<evidence type="ECO:0000256" key="7">
    <source>
        <dbReference type="ARBA" id="ARBA00023237"/>
    </source>
</evidence>
<dbReference type="RefSeq" id="WP_202101311.1">
    <property type="nucleotide sequence ID" value="NZ_JAERTY010000001.1"/>
</dbReference>
<dbReference type="SUPFAM" id="SSF49464">
    <property type="entry name" value="Carboxypeptidase regulatory domain-like"/>
    <property type="match status" value="1"/>
</dbReference>
<comment type="caution">
    <text evidence="13">The sequence shown here is derived from an EMBL/GenBank/DDBJ whole genome shotgun (WGS) entry which is preliminary data.</text>
</comment>
<keyword evidence="14" id="KW-1185">Reference proteome</keyword>
<protein>
    <submittedName>
        <fullName evidence="13">SusC/RagA family TonB-linked outer membrane protein</fullName>
    </submittedName>
</protein>
<dbReference type="Gene3D" id="2.60.40.1120">
    <property type="entry name" value="Carboxypeptidase-like, regulatory domain"/>
    <property type="match status" value="1"/>
</dbReference>
<evidence type="ECO:0000256" key="5">
    <source>
        <dbReference type="ARBA" id="ARBA00023077"/>
    </source>
</evidence>
<evidence type="ECO:0000256" key="8">
    <source>
        <dbReference type="PROSITE-ProRule" id="PRU01360"/>
    </source>
</evidence>
<dbReference type="SUPFAM" id="SSF56935">
    <property type="entry name" value="Porins"/>
    <property type="match status" value="1"/>
</dbReference>
<dbReference type="Gene3D" id="2.40.170.20">
    <property type="entry name" value="TonB-dependent receptor, beta-barrel domain"/>
    <property type="match status" value="1"/>
</dbReference>